<dbReference type="PANTHER" id="PTHR13285">
    <property type="entry name" value="ACYLTRANSFERASE"/>
    <property type="match status" value="1"/>
</dbReference>
<sequence>MKFQFAINLKSDKMEYGVNGVSHAFFILYRSRGVLFVIFSTYLFILVFLPITFLGYRLLAHFRLDELSKVWLVLASLVFYWQGSGMFTFAFIASVIFNYIIGIAIIRANGRNKKWKKRLLLTIGLAENILLLGYYKYANFAIENFNFVTGSSYDLLDILLPLGISFFTFQLIAFLVDCYKEHTEEYSFINYLVFITFFPQLIVGPIVHHKEVVPQIEDEKRPLFNKYNIMLGIFLFSMGAAKKVVLADPLTLYGEAYFSDVASYDVLASWLATFSYTLSYYFDLSGYADMAIGLGLFFNILLPQNFMSPYKARNFRDYWQRWHITLSRFLSTYIFRSVYRKGKGSFNFYFAVMFTFFVSGFWHGAGWSFVLWGIINGVFVCMSHFMRRRKWQLPFIVAWVLTFAGVVGTRILFVATDTSQAFTVMGKMFDFQQFANLSFSEISYDIYTFAMNNSVTIVILLVAMGIAFFGKSSNQMKEEFKPSVKNAVISALLLGLALSQMTAVSDFLYFQF</sequence>
<evidence type="ECO:0000256" key="2">
    <source>
        <dbReference type="ARBA" id="ARBA00010323"/>
    </source>
</evidence>
<dbReference type="InterPro" id="IPR051085">
    <property type="entry name" value="MB_O-acyltransferase"/>
</dbReference>
<gene>
    <name evidence="11" type="ORF">F9U64_09620</name>
</gene>
<feature type="transmembrane region" description="Helical" evidence="10">
    <location>
        <begin position="34"/>
        <end position="59"/>
    </location>
</feature>
<dbReference type="Proteomes" id="UP000480246">
    <property type="component" value="Unassembled WGS sequence"/>
</dbReference>
<comment type="subcellular location">
    <subcellularLocation>
        <location evidence="1">Cell membrane</location>
        <topology evidence="1">Multi-pass membrane protein</topology>
    </subcellularLocation>
</comment>
<feature type="transmembrane region" description="Helical" evidence="10">
    <location>
        <begin position="188"/>
        <end position="207"/>
    </location>
</feature>
<keyword evidence="8 9" id="KW-0012">Acyltransferase</keyword>
<dbReference type="InterPro" id="IPR004299">
    <property type="entry name" value="MBOAT_fam"/>
</dbReference>
<accession>A0A7C8KSI5</accession>
<feature type="transmembrane region" description="Helical" evidence="10">
    <location>
        <begin position="491"/>
        <end position="510"/>
    </location>
</feature>
<evidence type="ECO:0000256" key="5">
    <source>
        <dbReference type="ARBA" id="ARBA00022692"/>
    </source>
</evidence>
<feature type="transmembrane region" description="Helical" evidence="10">
    <location>
        <begin position="446"/>
        <end position="470"/>
    </location>
</feature>
<keyword evidence="6 10" id="KW-1133">Transmembrane helix</keyword>
<comment type="similarity">
    <text evidence="2 9">Belongs to the membrane-bound acyltransferase family.</text>
</comment>
<evidence type="ECO:0000256" key="9">
    <source>
        <dbReference type="PIRNR" id="PIRNR016636"/>
    </source>
</evidence>
<dbReference type="GO" id="GO:0005886">
    <property type="term" value="C:plasma membrane"/>
    <property type="evidence" value="ECO:0007669"/>
    <property type="project" value="UniProtKB-SubCell"/>
</dbReference>
<keyword evidence="4 9" id="KW-0808">Transferase</keyword>
<feature type="transmembrane region" description="Helical" evidence="10">
    <location>
        <begin position="346"/>
        <end position="363"/>
    </location>
</feature>
<dbReference type="OrthoDB" id="9805788at2"/>
<feature type="transmembrane region" description="Helical" evidence="10">
    <location>
        <begin position="118"/>
        <end position="138"/>
    </location>
</feature>
<keyword evidence="12" id="KW-1185">Reference proteome</keyword>
<evidence type="ECO:0000256" key="1">
    <source>
        <dbReference type="ARBA" id="ARBA00004651"/>
    </source>
</evidence>
<dbReference type="GO" id="GO:0042121">
    <property type="term" value="P:alginic acid biosynthetic process"/>
    <property type="evidence" value="ECO:0007669"/>
    <property type="project" value="InterPro"/>
</dbReference>
<keyword evidence="3 9" id="KW-1003">Cell membrane</keyword>
<keyword evidence="7 9" id="KW-0472">Membrane</keyword>
<keyword evidence="5 10" id="KW-0812">Transmembrane</keyword>
<dbReference type="GO" id="GO:0016746">
    <property type="term" value="F:acyltransferase activity"/>
    <property type="evidence" value="ECO:0007669"/>
    <property type="project" value="UniProtKB-KW"/>
</dbReference>
<dbReference type="PIRSF" id="PIRSF500217">
    <property type="entry name" value="AlgI"/>
    <property type="match status" value="1"/>
</dbReference>
<evidence type="ECO:0000256" key="6">
    <source>
        <dbReference type="ARBA" id="ARBA00022989"/>
    </source>
</evidence>
<evidence type="ECO:0000256" key="3">
    <source>
        <dbReference type="ARBA" id="ARBA00022475"/>
    </source>
</evidence>
<dbReference type="PIRSF" id="PIRSF016636">
    <property type="entry name" value="AlgI_DltB"/>
    <property type="match status" value="1"/>
</dbReference>
<evidence type="ECO:0000313" key="11">
    <source>
        <dbReference type="EMBL" id="KAB8136758.1"/>
    </source>
</evidence>
<evidence type="ECO:0000313" key="12">
    <source>
        <dbReference type="Proteomes" id="UP000480246"/>
    </source>
</evidence>
<dbReference type="AlphaFoldDB" id="A0A7C8KSI5"/>
<reference evidence="11 12" key="1">
    <citation type="submission" date="2019-10" db="EMBL/GenBank/DDBJ databases">
        <title>Gracilibacillus sp. nov. isolated from rice seeds.</title>
        <authorList>
            <person name="He S."/>
        </authorList>
    </citation>
    <scope>NUCLEOTIDE SEQUENCE [LARGE SCALE GENOMIC DNA]</scope>
    <source>
        <strain evidence="11 12">TD8</strain>
    </source>
</reference>
<evidence type="ECO:0000256" key="4">
    <source>
        <dbReference type="ARBA" id="ARBA00022679"/>
    </source>
</evidence>
<organism evidence="11 12">
    <name type="scientific">Gracilibacillus oryzae</name>
    <dbReference type="NCBI Taxonomy" id="1672701"/>
    <lineage>
        <taxon>Bacteria</taxon>
        <taxon>Bacillati</taxon>
        <taxon>Bacillota</taxon>
        <taxon>Bacilli</taxon>
        <taxon>Bacillales</taxon>
        <taxon>Bacillaceae</taxon>
        <taxon>Gracilibacillus</taxon>
    </lineage>
</organism>
<feature type="transmembrane region" description="Helical" evidence="10">
    <location>
        <begin position="284"/>
        <end position="302"/>
    </location>
</feature>
<proteinExistence type="inferred from homology"/>
<dbReference type="InterPro" id="IPR024194">
    <property type="entry name" value="Ac/AlaTfrase_AlgI/DltB"/>
</dbReference>
<feature type="transmembrane region" description="Helical" evidence="10">
    <location>
        <begin position="369"/>
        <end position="386"/>
    </location>
</feature>
<feature type="transmembrane region" description="Helical" evidence="10">
    <location>
        <begin position="158"/>
        <end position="176"/>
    </location>
</feature>
<protein>
    <submittedName>
        <fullName evidence="11">MBOAT family protein</fullName>
    </submittedName>
</protein>
<feature type="transmembrane region" description="Helical" evidence="10">
    <location>
        <begin position="393"/>
        <end position="415"/>
    </location>
</feature>
<evidence type="ECO:0000256" key="10">
    <source>
        <dbReference type="SAM" id="Phobius"/>
    </source>
</evidence>
<evidence type="ECO:0000256" key="7">
    <source>
        <dbReference type="ARBA" id="ARBA00023136"/>
    </source>
</evidence>
<dbReference type="EMBL" id="WEID01000047">
    <property type="protein sequence ID" value="KAB8136758.1"/>
    <property type="molecule type" value="Genomic_DNA"/>
</dbReference>
<name>A0A7C8KSI5_9BACI</name>
<evidence type="ECO:0000256" key="8">
    <source>
        <dbReference type="ARBA" id="ARBA00023315"/>
    </source>
</evidence>
<comment type="caution">
    <text evidence="11">The sequence shown here is derived from an EMBL/GenBank/DDBJ whole genome shotgun (WGS) entry which is preliminary data.</text>
</comment>
<feature type="transmembrane region" description="Helical" evidence="10">
    <location>
        <begin position="79"/>
        <end position="106"/>
    </location>
</feature>
<dbReference type="InterPro" id="IPR028362">
    <property type="entry name" value="AlgI"/>
</dbReference>
<dbReference type="PANTHER" id="PTHR13285:SF23">
    <property type="entry name" value="TEICHOIC ACID D-ALANYLTRANSFERASE"/>
    <property type="match status" value="1"/>
</dbReference>
<dbReference type="Pfam" id="PF03062">
    <property type="entry name" value="MBOAT"/>
    <property type="match status" value="1"/>
</dbReference>